<dbReference type="SUPFAM" id="SSF81383">
    <property type="entry name" value="F-box domain"/>
    <property type="match status" value="1"/>
</dbReference>
<proteinExistence type="predicted"/>
<keyword evidence="4" id="KW-1185">Reference proteome</keyword>
<dbReference type="PANTHER" id="PTHR44259">
    <property type="entry name" value="OS07G0183000 PROTEIN-RELATED"/>
    <property type="match status" value="1"/>
</dbReference>
<dbReference type="AlphaFoldDB" id="A0A833VM60"/>
<feature type="domain" description="F-box" evidence="1">
    <location>
        <begin position="81"/>
        <end position="112"/>
    </location>
</feature>
<dbReference type="CDD" id="cd09917">
    <property type="entry name" value="F-box_SF"/>
    <property type="match status" value="1"/>
</dbReference>
<dbReference type="Proteomes" id="UP000623129">
    <property type="component" value="Unassembled WGS sequence"/>
</dbReference>
<dbReference type="Gene3D" id="3.30.900.10">
    <property type="entry name" value="HORMA domain"/>
    <property type="match status" value="1"/>
</dbReference>
<comment type="caution">
    <text evidence="3">The sequence shown here is derived from an EMBL/GenBank/DDBJ whole genome shotgun (WGS) entry which is preliminary data.</text>
</comment>
<name>A0A833VM60_9POAL</name>
<sequence>MRSLSRYSSDAPSLSFSASSSVDLPLLSVSSSVMQQTELEMCSILYNRGVYPEESFSKVKKYGLPLLLTQDEGYYNFMTSWSDLDYDVLEHIAAFLPLADHHRFSAVCHNWRWVAKHKHCSPCAQLPWLVMRQEASGVRRKFFNLTENREYYIDIPHLYEQYCCGSSYGWLFIVDHKFKGRLLNPFTSELYELPEFPKMEAKMCRRRIMKAILSDDPSVKSDFTVVFLYARDMQAVFWRPGDSAWTYIRCIQGTIKDAVFFQGRLYVVYSMDFIYTIKLGPKPTARFVGPRGPPLMGFCYLVDFMDELLLVHRNLRFIGGMKDRHLLTDKFDVHKVDLKGKRMSPCTDLGDYAIFLGVSSPVVVDSRQFQGCRRNSIYFTDTSFKLSSREYGRDDLGVYDMKEGIVEPYYPPEIFQPFDEPPIWLTPNCNRLLIK</sequence>
<dbReference type="InterPro" id="IPR050942">
    <property type="entry name" value="F-box_BR-signaling"/>
</dbReference>
<evidence type="ECO:0000259" key="2">
    <source>
        <dbReference type="Pfam" id="PF03478"/>
    </source>
</evidence>
<dbReference type="InterPro" id="IPR036570">
    <property type="entry name" value="HORMA_dom_sf"/>
</dbReference>
<gene>
    <name evidence="3" type="ORF">FCM35_KLT01872</name>
</gene>
<dbReference type="InterPro" id="IPR001810">
    <property type="entry name" value="F-box_dom"/>
</dbReference>
<dbReference type="Gene3D" id="1.20.1280.50">
    <property type="match status" value="1"/>
</dbReference>
<protein>
    <submittedName>
        <fullName evidence="3">Putative F-box protein</fullName>
    </submittedName>
</protein>
<evidence type="ECO:0000313" key="3">
    <source>
        <dbReference type="EMBL" id="KAF3332295.1"/>
    </source>
</evidence>
<feature type="domain" description="KIB1-4 beta-propeller" evidence="2">
    <location>
        <begin position="142"/>
        <end position="400"/>
    </location>
</feature>
<organism evidence="3 4">
    <name type="scientific">Carex littledalei</name>
    <dbReference type="NCBI Taxonomy" id="544730"/>
    <lineage>
        <taxon>Eukaryota</taxon>
        <taxon>Viridiplantae</taxon>
        <taxon>Streptophyta</taxon>
        <taxon>Embryophyta</taxon>
        <taxon>Tracheophyta</taxon>
        <taxon>Spermatophyta</taxon>
        <taxon>Magnoliopsida</taxon>
        <taxon>Liliopsida</taxon>
        <taxon>Poales</taxon>
        <taxon>Cyperaceae</taxon>
        <taxon>Cyperoideae</taxon>
        <taxon>Cariceae</taxon>
        <taxon>Carex</taxon>
        <taxon>Carex subgen. Euthyceras</taxon>
    </lineage>
</organism>
<dbReference type="InterPro" id="IPR036047">
    <property type="entry name" value="F-box-like_dom_sf"/>
</dbReference>
<dbReference type="EMBL" id="SWLB01000011">
    <property type="protein sequence ID" value="KAF3332295.1"/>
    <property type="molecule type" value="Genomic_DNA"/>
</dbReference>
<dbReference type="OrthoDB" id="591285at2759"/>
<dbReference type="Pfam" id="PF03478">
    <property type="entry name" value="Beta-prop_KIB1-4"/>
    <property type="match status" value="1"/>
</dbReference>
<evidence type="ECO:0000313" key="4">
    <source>
        <dbReference type="Proteomes" id="UP000623129"/>
    </source>
</evidence>
<dbReference type="Pfam" id="PF00646">
    <property type="entry name" value="F-box"/>
    <property type="match status" value="1"/>
</dbReference>
<accession>A0A833VM60</accession>
<dbReference type="SUPFAM" id="SSF56019">
    <property type="entry name" value="The spindle assembly checkpoint protein mad2"/>
    <property type="match status" value="1"/>
</dbReference>
<dbReference type="PANTHER" id="PTHR44259:SF113">
    <property type="entry name" value="OS06G0659700 PROTEIN"/>
    <property type="match status" value="1"/>
</dbReference>
<evidence type="ECO:0000259" key="1">
    <source>
        <dbReference type="Pfam" id="PF00646"/>
    </source>
</evidence>
<dbReference type="InterPro" id="IPR005174">
    <property type="entry name" value="KIB1-4_b-propeller"/>
</dbReference>
<reference evidence="3" key="1">
    <citation type="submission" date="2020-01" db="EMBL/GenBank/DDBJ databases">
        <title>Genome sequence of Kobresia littledalei, the first chromosome-level genome in the family Cyperaceae.</title>
        <authorList>
            <person name="Qu G."/>
        </authorList>
    </citation>
    <scope>NUCLEOTIDE SEQUENCE</scope>
    <source>
        <strain evidence="3">C.B.Clarke</strain>
        <tissue evidence="3">Leaf</tissue>
    </source>
</reference>